<evidence type="ECO:0000256" key="1">
    <source>
        <dbReference type="SAM" id="MobiDB-lite"/>
    </source>
</evidence>
<protein>
    <submittedName>
        <fullName evidence="2">Uncharacterized protein</fullName>
    </submittedName>
</protein>
<comment type="caution">
    <text evidence="2">The sequence shown here is derived from an EMBL/GenBank/DDBJ whole genome shotgun (WGS) entry which is preliminary data.</text>
</comment>
<reference evidence="2" key="1">
    <citation type="submission" date="2022-02" db="EMBL/GenBank/DDBJ databases">
        <title>Vibrio sp. nov, a new bacterium isolated from seawater.</title>
        <authorList>
            <person name="Yuan Y."/>
        </authorList>
    </citation>
    <scope>NUCLEOTIDE SEQUENCE</scope>
    <source>
        <strain evidence="2">ZSDZ65</strain>
    </source>
</reference>
<gene>
    <name evidence="2" type="ORF">MD535_25635</name>
</gene>
<dbReference type="AlphaFoldDB" id="A0A9X3CTR5"/>
<keyword evidence="3" id="KW-1185">Reference proteome</keyword>
<evidence type="ECO:0000313" key="2">
    <source>
        <dbReference type="EMBL" id="MCW8349360.1"/>
    </source>
</evidence>
<dbReference type="EMBL" id="JAKRRY010000131">
    <property type="protein sequence ID" value="MCW8349360.1"/>
    <property type="molecule type" value="Genomic_DNA"/>
</dbReference>
<dbReference type="RefSeq" id="WP_265678115.1">
    <property type="nucleotide sequence ID" value="NZ_JAKRRY010000131.1"/>
</dbReference>
<feature type="region of interest" description="Disordered" evidence="1">
    <location>
        <begin position="29"/>
        <end position="50"/>
    </location>
</feature>
<proteinExistence type="predicted"/>
<sequence length="50" mass="5701">MERDIEFDFIHSTVFTRYSGIKACPLPTSSSFMPYGNQHSSRTLERASTT</sequence>
<dbReference type="Proteomes" id="UP001155587">
    <property type="component" value="Unassembled WGS sequence"/>
</dbReference>
<organism evidence="2 3">
    <name type="scientific">Vibrio qingdaonensis</name>
    <dbReference type="NCBI Taxonomy" id="2829491"/>
    <lineage>
        <taxon>Bacteria</taxon>
        <taxon>Pseudomonadati</taxon>
        <taxon>Pseudomonadota</taxon>
        <taxon>Gammaproteobacteria</taxon>
        <taxon>Vibrionales</taxon>
        <taxon>Vibrionaceae</taxon>
        <taxon>Vibrio</taxon>
    </lineage>
</organism>
<name>A0A9X3CTR5_9VIBR</name>
<accession>A0A9X3CTR5</accession>
<evidence type="ECO:0000313" key="3">
    <source>
        <dbReference type="Proteomes" id="UP001155587"/>
    </source>
</evidence>